<accession>A0A665TZ53</accession>
<name>A0A665TZ53_ECHNA</name>
<organism evidence="1 2">
    <name type="scientific">Echeneis naucrates</name>
    <name type="common">Live sharksucker</name>
    <dbReference type="NCBI Taxonomy" id="173247"/>
    <lineage>
        <taxon>Eukaryota</taxon>
        <taxon>Metazoa</taxon>
        <taxon>Chordata</taxon>
        <taxon>Craniata</taxon>
        <taxon>Vertebrata</taxon>
        <taxon>Euteleostomi</taxon>
        <taxon>Actinopterygii</taxon>
        <taxon>Neopterygii</taxon>
        <taxon>Teleostei</taxon>
        <taxon>Neoteleostei</taxon>
        <taxon>Acanthomorphata</taxon>
        <taxon>Carangaria</taxon>
        <taxon>Carangiformes</taxon>
        <taxon>Echeneidae</taxon>
        <taxon>Echeneis</taxon>
    </lineage>
</organism>
<evidence type="ECO:0000313" key="2">
    <source>
        <dbReference type="Proteomes" id="UP000472264"/>
    </source>
</evidence>
<keyword evidence="2" id="KW-1185">Reference proteome</keyword>
<dbReference type="Ensembl" id="ENSENLT00000012978.1">
    <property type="protein sequence ID" value="ENSENLP00000012463.1"/>
    <property type="gene ID" value="ENSENLG00000005943.1"/>
</dbReference>
<proteinExistence type="predicted"/>
<dbReference type="Proteomes" id="UP000472264">
    <property type="component" value="Chromosome 8"/>
</dbReference>
<reference evidence="1" key="2">
    <citation type="submission" date="2025-08" db="UniProtKB">
        <authorList>
            <consortium name="Ensembl"/>
        </authorList>
    </citation>
    <scope>IDENTIFICATION</scope>
</reference>
<sequence>MNFINDSIIAANVKVTYSSLEQYCDPILLDSVVAGFKRVTLSLSAGTVKNHQSSPAVTLNINNRMLSYMQILFINSYMQRSRRTQPDLVVCPAGLPHAQSLGVRELSLEAEQNPAVAEEQLEAVLPKSSQVLVEAGHSPCLD</sequence>
<reference evidence="1" key="3">
    <citation type="submission" date="2025-09" db="UniProtKB">
        <authorList>
            <consortium name="Ensembl"/>
        </authorList>
    </citation>
    <scope>IDENTIFICATION</scope>
</reference>
<dbReference type="InParanoid" id="A0A665TZ53"/>
<evidence type="ECO:0000313" key="1">
    <source>
        <dbReference type="Ensembl" id="ENSENLP00000012463.1"/>
    </source>
</evidence>
<protein>
    <submittedName>
        <fullName evidence="1">Uncharacterized protein</fullName>
    </submittedName>
</protein>
<reference evidence="1" key="1">
    <citation type="submission" date="2021-04" db="EMBL/GenBank/DDBJ databases">
        <authorList>
            <consortium name="Wellcome Sanger Institute Data Sharing"/>
        </authorList>
    </citation>
    <scope>NUCLEOTIDE SEQUENCE [LARGE SCALE GENOMIC DNA]</scope>
</reference>
<dbReference type="AlphaFoldDB" id="A0A665TZ53"/>